<dbReference type="Gene3D" id="1.10.260.40">
    <property type="entry name" value="lambda repressor-like DNA-binding domains"/>
    <property type="match status" value="1"/>
</dbReference>
<dbReference type="InterPro" id="IPR010982">
    <property type="entry name" value="Lambda_DNA-bd_dom_sf"/>
</dbReference>
<evidence type="ECO:0000313" key="3">
    <source>
        <dbReference type="EMBL" id="MCY1593826.1"/>
    </source>
</evidence>
<dbReference type="SMART" id="SM00530">
    <property type="entry name" value="HTH_XRE"/>
    <property type="match status" value="1"/>
</dbReference>
<sequence>MQHLAKRIKEERQRLGWNQTQLANHLKTTKTTISKWETGRLLPDISHLPILARLFNTSVDELLNATPTYSREDTKAIISDLMVKLKRSNEEFISEIEAHFHRASHDYDFLVGLLGVMSSNIPLFKEGTIRKKAIVLAFEIIHIIESNCTSTSLLRKTYGYKAIFWHANGEFNQIIEHLSDYEVNLGENLVLGMAYLAKGNREKATSVLQSDMYQNLNLMIQEFLLLVIQELHHLSFEALARKYEHLNIAFNIDKLFPFFAMPLYHYFAQYYVDTNPKETQRFIEYYINCYEQLVEHFAFRTDSFFDTIEPWFEHFPMGRQLSLDYEEIVEHYMNIVIDFPQFQDLKNYEEIVSQLKQIYRKSK</sequence>
<protein>
    <submittedName>
        <fullName evidence="3">Helix-turn-helix domain-containing protein</fullName>
    </submittedName>
</protein>
<proteinExistence type="predicted"/>
<keyword evidence="1" id="KW-0238">DNA-binding</keyword>
<dbReference type="EMBL" id="JANSKX010000002">
    <property type="protein sequence ID" value="MCY1593826.1"/>
    <property type="molecule type" value="Genomic_DNA"/>
</dbReference>
<accession>A0A9Q4D7D6</accession>
<dbReference type="PROSITE" id="PS50943">
    <property type="entry name" value="HTH_CROC1"/>
    <property type="match status" value="1"/>
</dbReference>
<comment type="caution">
    <text evidence="3">The sequence shown here is derived from an EMBL/GenBank/DDBJ whole genome shotgun (WGS) entry which is preliminary data.</text>
</comment>
<organism evidence="3 4">
    <name type="scientific">Staphylococcus pettenkoferi</name>
    <dbReference type="NCBI Taxonomy" id="170573"/>
    <lineage>
        <taxon>Bacteria</taxon>
        <taxon>Bacillati</taxon>
        <taxon>Bacillota</taxon>
        <taxon>Bacilli</taxon>
        <taxon>Bacillales</taxon>
        <taxon>Staphylococcaceae</taxon>
        <taxon>Staphylococcus</taxon>
    </lineage>
</organism>
<name>A0A9Q4D7D6_9STAP</name>
<dbReference type="InterPro" id="IPR001387">
    <property type="entry name" value="Cro/C1-type_HTH"/>
</dbReference>
<evidence type="ECO:0000259" key="2">
    <source>
        <dbReference type="PROSITE" id="PS50943"/>
    </source>
</evidence>
<evidence type="ECO:0000256" key="1">
    <source>
        <dbReference type="ARBA" id="ARBA00023125"/>
    </source>
</evidence>
<dbReference type="Pfam" id="PF01381">
    <property type="entry name" value="HTH_3"/>
    <property type="match status" value="1"/>
</dbReference>
<dbReference type="PANTHER" id="PTHR46558">
    <property type="entry name" value="TRACRIPTIONAL REGULATORY PROTEIN-RELATED-RELATED"/>
    <property type="match status" value="1"/>
</dbReference>
<dbReference type="CDD" id="cd00093">
    <property type="entry name" value="HTH_XRE"/>
    <property type="match status" value="1"/>
</dbReference>
<dbReference type="Proteomes" id="UP001081438">
    <property type="component" value="Unassembled WGS sequence"/>
</dbReference>
<dbReference type="PANTHER" id="PTHR46558:SF11">
    <property type="entry name" value="HTH-TYPE TRANSCRIPTIONAL REGULATOR XRE"/>
    <property type="match status" value="1"/>
</dbReference>
<dbReference type="AlphaFoldDB" id="A0A9Q4D7D6"/>
<dbReference type="SUPFAM" id="SSF47413">
    <property type="entry name" value="lambda repressor-like DNA-binding domains"/>
    <property type="match status" value="1"/>
</dbReference>
<dbReference type="GO" id="GO:0003677">
    <property type="term" value="F:DNA binding"/>
    <property type="evidence" value="ECO:0007669"/>
    <property type="project" value="UniProtKB-KW"/>
</dbReference>
<dbReference type="RefSeq" id="WP_268210540.1">
    <property type="nucleotide sequence ID" value="NZ_JANSKS010000018.1"/>
</dbReference>
<evidence type="ECO:0000313" key="4">
    <source>
        <dbReference type="Proteomes" id="UP001081438"/>
    </source>
</evidence>
<feature type="domain" description="HTH cro/C1-type" evidence="2">
    <location>
        <begin position="8"/>
        <end position="62"/>
    </location>
</feature>
<reference evidence="3" key="1">
    <citation type="journal article" date="2022" name="Int. J. Mol. Sci.">
        <title>Phenotypic and genotypic virulence characterisation of Staphylococcus pettenkoferi strains isolated from human bloodstream and diabetic foot infections.</title>
        <authorList>
            <person name="Magnan C."/>
        </authorList>
    </citation>
    <scope>NUCLEOTIDE SEQUENCE</scope>
    <source>
        <strain evidence="3">NSP020P</strain>
    </source>
</reference>
<gene>
    <name evidence="3" type="ORF">NW112_01060</name>
</gene>